<dbReference type="EC" id="3.1.3.3" evidence="3"/>
<comment type="cofactor">
    <cofactor evidence="1">
        <name>Mg(2+)</name>
        <dbReference type="ChEBI" id="CHEBI:18420"/>
    </cofactor>
</comment>
<dbReference type="CDD" id="cd00093">
    <property type="entry name" value="HTH_XRE"/>
    <property type="match status" value="1"/>
</dbReference>
<evidence type="ECO:0000256" key="8">
    <source>
        <dbReference type="ARBA" id="ARBA00023299"/>
    </source>
</evidence>
<evidence type="ECO:0000256" key="6">
    <source>
        <dbReference type="ARBA" id="ARBA00022801"/>
    </source>
</evidence>
<organism evidence="12 13">
    <name type="scientific">Taibaiella lutea</name>
    <dbReference type="NCBI Taxonomy" id="2608001"/>
    <lineage>
        <taxon>Bacteria</taxon>
        <taxon>Pseudomonadati</taxon>
        <taxon>Bacteroidota</taxon>
        <taxon>Chitinophagia</taxon>
        <taxon>Chitinophagales</taxon>
        <taxon>Chitinophagaceae</taxon>
        <taxon>Taibaiella</taxon>
    </lineage>
</organism>
<evidence type="ECO:0000256" key="2">
    <source>
        <dbReference type="ARBA" id="ARBA00005135"/>
    </source>
</evidence>
<dbReference type="GO" id="GO:0006564">
    <property type="term" value="P:L-serine biosynthetic process"/>
    <property type="evidence" value="ECO:0007669"/>
    <property type="project" value="UniProtKB-KW"/>
</dbReference>
<dbReference type="PANTHER" id="PTHR43344:SF2">
    <property type="entry name" value="PHOSPHOSERINE PHOSPHATASE"/>
    <property type="match status" value="1"/>
</dbReference>
<dbReference type="RefSeq" id="WP_150032800.1">
    <property type="nucleotide sequence ID" value="NZ_VWSH01000002.1"/>
</dbReference>
<evidence type="ECO:0000256" key="5">
    <source>
        <dbReference type="ARBA" id="ARBA00022723"/>
    </source>
</evidence>
<evidence type="ECO:0000256" key="9">
    <source>
        <dbReference type="ARBA" id="ARBA00048138"/>
    </source>
</evidence>
<dbReference type="InterPro" id="IPR023214">
    <property type="entry name" value="HAD_sf"/>
</dbReference>
<comment type="catalytic activity">
    <reaction evidence="9">
        <text>O-phospho-L-serine + H2O = L-serine + phosphate</text>
        <dbReference type="Rhea" id="RHEA:21208"/>
        <dbReference type="ChEBI" id="CHEBI:15377"/>
        <dbReference type="ChEBI" id="CHEBI:33384"/>
        <dbReference type="ChEBI" id="CHEBI:43474"/>
        <dbReference type="ChEBI" id="CHEBI:57524"/>
        <dbReference type="EC" id="3.1.3.3"/>
    </reaction>
</comment>
<dbReference type="NCBIfam" id="TIGR01488">
    <property type="entry name" value="HAD-SF-IB"/>
    <property type="match status" value="1"/>
</dbReference>
<keyword evidence="6" id="KW-0378">Hydrolase</keyword>
<dbReference type="GO" id="GO:0036424">
    <property type="term" value="F:L-phosphoserine phosphatase activity"/>
    <property type="evidence" value="ECO:0007669"/>
    <property type="project" value="TreeGrafter"/>
</dbReference>
<name>A0A5M6CIU2_9BACT</name>
<dbReference type="GO" id="GO:0005737">
    <property type="term" value="C:cytoplasm"/>
    <property type="evidence" value="ECO:0007669"/>
    <property type="project" value="TreeGrafter"/>
</dbReference>
<dbReference type="InterPro" id="IPR036412">
    <property type="entry name" value="HAD-like_sf"/>
</dbReference>
<evidence type="ECO:0000256" key="1">
    <source>
        <dbReference type="ARBA" id="ARBA00001946"/>
    </source>
</evidence>
<dbReference type="GO" id="GO:0000287">
    <property type="term" value="F:magnesium ion binding"/>
    <property type="evidence" value="ECO:0007669"/>
    <property type="project" value="TreeGrafter"/>
</dbReference>
<accession>A0A5M6CIU2</accession>
<evidence type="ECO:0000313" key="13">
    <source>
        <dbReference type="Proteomes" id="UP000323632"/>
    </source>
</evidence>
<protein>
    <recommendedName>
        <fullName evidence="3">phosphoserine phosphatase</fullName>
        <ecNumber evidence="3">3.1.3.3</ecNumber>
    </recommendedName>
</protein>
<dbReference type="InterPro" id="IPR001387">
    <property type="entry name" value="Cro/C1-type_HTH"/>
</dbReference>
<dbReference type="Gene3D" id="1.10.260.40">
    <property type="entry name" value="lambda repressor-like DNA-binding domains"/>
    <property type="match status" value="1"/>
</dbReference>
<dbReference type="SUPFAM" id="SSF47413">
    <property type="entry name" value="lambda repressor-like DNA-binding domains"/>
    <property type="match status" value="1"/>
</dbReference>
<evidence type="ECO:0000313" key="12">
    <source>
        <dbReference type="EMBL" id="KAA5535121.1"/>
    </source>
</evidence>
<dbReference type="PANTHER" id="PTHR43344">
    <property type="entry name" value="PHOSPHOSERINE PHOSPHATASE"/>
    <property type="match status" value="1"/>
</dbReference>
<evidence type="ECO:0000259" key="11">
    <source>
        <dbReference type="PROSITE" id="PS50943"/>
    </source>
</evidence>
<evidence type="ECO:0000256" key="3">
    <source>
        <dbReference type="ARBA" id="ARBA00012640"/>
    </source>
</evidence>
<gene>
    <name evidence="12" type="ORF">F0919_11060</name>
</gene>
<dbReference type="GO" id="GO:0003677">
    <property type="term" value="F:DNA binding"/>
    <property type="evidence" value="ECO:0007669"/>
    <property type="project" value="InterPro"/>
</dbReference>
<comment type="caution">
    <text evidence="12">The sequence shown here is derived from an EMBL/GenBank/DDBJ whole genome shotgun (WGS) entry which is preliminary data.</text>
</comment>
<feature type="domain" description="HTH cro/C1-type" evidence="11">
    <location>
        <begin position="202"/>
        <end position="263"/>
    </location>
</feature>
<keyword evidence="4" id="KW-0028">Amino-acid biosynthesis</keyword>
<proteinExistence type="predicted"/>
<dbReference type="Pfam" id="PF13271">
    <property type="entry name" value="DUF4062"/>
    <property type="match status" value="1"/>
</dbReference>
<keyword evidence="5" id="KW-0479">Metal-binding</keyword>
<dbReference type="AlphaFoldDB" id="A0A5M6CIU2"/>
<sequence>MAKPRVFISSTYSDLKDIRLQISKFVTEYGFMPVTFEKNDIPYDLTKKLEESCYDEIKDVSFMILIIKEKYGTFSTSTISDGLINSVTQLEYNVAKKVGIPIFVFIHQSSYDEYNNYTKSDMGENYKFSYIENIHLAKFIDTIFEDKAFRYMFRYNDFDDIQDTLKKQWAGLFFKYFENVKKFEQRKSEFIPVNSFKFFYFRRNKGLSQAQLAAKSEVSETKIQKVEDAGVKKNHIEIHDFESMTLDELQRVANVLQCSVGNLKAGLPDDFLSQYLLYYFKNKGTQQRRKSFENSGNLFKTKAVIFDFDGTLTQPIDNHTTWEKIWIELGYDINDCAELHRKYSISEITHKEWCELTESKFKSKGLSKQHLNKIADDLHLVNGIESVIKELSENNISLYICSGSIDYIVKRALRESGRNFEEIKSNKFLFDRNDKLHSIIGTRYDFEGKADYISQISRDLDIHPYEILFVGNSLNDEWAHQSGAITLCINPTMTNPDHPFQWTYSIRNLKNLNEILRFVTM</sequence>
<dbReference type="Gene3D" id="3.40.50.1000">
    <property type="entry name" value="HAD superfamily/HAD-like"/>
    <property type="match status" value="1"/>
</dbReference>
<keyword evidence="7" id="KW-0460">Magnesium</keyword>
<comment type="catalytic activity">
    <reaction evidence="10">
        <text>O-phospho-D-serine + H2O = D-serine + phosphate</text>
        <dbReference type="Rhea" id="RHEA:24873"/>
        <dbReference type="ChEBI" id="CHEBI:15377"/>
        <dbReference type="ChEBI" id="CHEBI:35247"/>
        <dbReference type="ChEBI" id="CHEBI:43474"/>
        <dbReference type="ChEBI" id="CHEBI:58680"/>
        <dbReference type="EC" id="3.1.3.3"/>
    </reaction>
</comment>
<dbReference type="InterPro" id="IPR050582">
    <property type="entry name" value="HAD-like_SerB"/>
</dbReference>
<dbReference type="PROSITE" id="PS50943">
    <property type="entry name" value="HTH_CROC1"/>
    <property type="match status" value="1"/>
</dbReference>
<dbReference type="InterPro" id="IPR025139">
    <property type="entry name" value="DUF4062"/>
</dbReference>
<dbReference type="Proteomes" id="UP000323632">
    <property type="component" value="Unassembled WGS sequence"/>
</dbReference>
<keyword evidence="13" id="KW-1185">Reference proteome</keyword>
<dbReference type="InterPro" id="IPR010982">
    <property type="entry name" value="Lambda_DNA-bd_dom_sf"/>
</dbReference>
<dbReference type="Pfam" id="PF00702">
    <property type="entry name" value="Hydrolase"/>
    <property type="match status" value="1"/>
</dbReference>
<dbReference type="SUPFAM" id="SSF56784">
    <property type="entry name" value="HAD-like"/>
    <property type="match status" value="1"/>
</dbReference>
<keyword evidence="8" id="KW-0718">Serine biosynthesis</keyword>
<evidence type="ECO:0000256" key="4">
    <source>
        <dbReference type="ARBA" id="ARBA00022605"/>
    </source>
</evidence>
<evidence type="ECO:0000256" key="10">
    <source>
        <dbReference type="ARBA" id="ARBA00048523"/>
    </source>
</evidence>
<reference evidence="12 13" key="1">
    <citation type="submission" date="2019-09" db="EMBL/GenBank/DDBJ databases">
        <title>Genome sequence and assembly of Taibaiella sp.</title>
        <authorList>
            <person name="Chhetri G."/>
        </authorList>
    </citation>
    <scope>NUCLEOTIDE SEQUENCE [LARGE SCALE GENOMIC DNA]</scope>
    <source>
        <strain evidence="12 13">KVB11</strain>
    </source>
</reference>
<dbReference type="EMBL" id="VWSH01000002">
    <property type="protein sequence ID" value="KAA5535121.1"/>
    <property type="molecule type" value="Genomic_DNA"/>
</dbReference>
<evidence type="ECO:0000256" key="7">
    <source>
        <dbReference type="ARBA" id="ARBA00022842"/>
    </source>
</evidence>
<comment type="pathway">
    <text evidence="2">Amino-acid biosynthesis; L-serine biosynthesis; L-serine from 3-phospho-D-glycerate: step 3/3.</text>
</comment>